<dbReference type="Proteomes" id="UP001174997">
    <property type="component" value="Unassembled WGS sequence"/>
</dbReference>
<organism evidence="1 2">
    <name type="scientific">Cercophora samala</name>
    <dbReference type="NCBI Taxonomy" id="330535"/>
    <lineage>
        <taxon>Eukaryota</taxon>
        <taxon>Fungi</taxon>
        <taxon>Dikarya</taxon>
        <taxon>Ascomycota</taxon>
        <taxon>Pezizomycotina</taxon>
        <taxon>Sordariomycetes</taxon>
        <taxon>Sordariomycetidae</taxon>
        <taxon>Sordariales</taxon>
        <taxon>Lasiosphaeriaceae</taxon>
        <taxon>Cercophora</taxon>
    </lineage>
</organism>
<proteinExistence type="predicted"/>
<evidence type="ECO:0000313" key="2">
    <source>
        <dbReference type="Proteomes" id="UP001174997"/>
    </source>
</evidence>
<comment type="caution">
    <text evidence="1">The sequence shown here is derived from an EMBL/GenBank/DDBJ whole genome shotgun (WGS) entry which is preliminary data.</text>
</comment>
<evidence type="ECO:0000313" key="1">
    <source>
        <dbReference type="EMBL" id="KAK0673675.1"/>
    </source>
</evidence>
<sequence>MGGFLFVCCSTTLQMFNGVLVFLFVLKRCIYYWCLWGLLGGGGRGKRYQLSGVKGLLGWVIGGRGRWFAF</sequence>
<gene>
    <name evidence="1" type="ORF">QBC41DRAFT_311300</name>
</gene>
<reference evidence="1" key="1">
    <citation type="submission" date="2023-06" db="EMBL/GenBank/DDBJ databases">
        <title>Genome-scale phylogeny and comparative genomics of the fungal order Sordariales.</title>
        <authorList>
            <consortium name="Lawrence Berkeley National Laboratory"/>
            <person name="Hensen N."/>
            <person name="Bonometti L."/>
            <person name="Westerberg I."/>
            <person name="Brannstrom I.O."/>
            <person name="Guillou S."/>
            <person name="Cros-Aarteil S."/>
            <person name="Calhoun S."/>
            <person name="Haridas S."/>
            <person name="Kuo A."/>
            <person name="Mondo S."/>
            <person name="Pangilinan J."/>
            <person name="Riley R."/>
            <person name="Labutti K."/>
            <person name="Andreopoulos B."/>
            <person name="Lipzen A."/>
            <person name="Chen C."/>
            <person name="Yanf M."/>
            <person name="Daum C."/>
            <person name="Ng V."/>
            <person name="Clum A."/>
            <person name="Steindorff A."/>
            <person name="Ohm R."/>
            <person name="Martin F."/>
            <person name="Silar P."/>
            <person name="Natvig D."/>
            <person name="Lalanne C."/>
            <person name="Gautier V."/>
            <person name="Ament-Velasquez S.L."/>
            <person name="Kruys A."/>
            <person name="Hutchinson M.I."/>
            <person name="Powell A.J."/>
            <person name="Barry K."/>
            <person name="Miller A.N."/>
            <person name="Grigoriev I.V."/>
            <person name="Debuchy R."/>
            <person name="Gladieux P."/>
            <person name="Thoren M.H."/>
            <person name="Johannesson H."/>
        </authorList>
    </citation>
    <scope>NUCLEOTIDE SEQUENCE</scope>
    <source>
        <strain evidence="1">CBS 307.81</strain>
    </source>
</reference>
<dbReference type="AlphaFoldDB" id="A0AA39ZM60"/>
<accession>A0AA39ZM60</accession>
<name>A0AA39ZM60_9PEZI</name>
<keyword evidence="2" id="KW-1185">Reference proteome</keyword>
<dbReference type="EMBL" id="JAULSY010000005">
    <property type="protein sequence ID" value="KAK0673675.1"/>
    <property type="molecule type" value="Genomic_DNA"/>
</dbReference>
<protein>
    <submittedName>
        <fullName evidence="1">Uncharacterized protein</fullName>
    </submittedName>
</protein>